<dbReference type="OrthoDB" id="6136790at2759"/>
<feature type="region of interest" description="Disordered" evidence="1">
    <location>
        <begin position="653"/>
        <end position="672"/>
    </location>
</feature>
<feature type="region of interest" description="Disordered" evidence="1">
    <location>
        <begin position="314"/>
        <end position="338"/>
    </location>
</feature>
<feature type="compositionally biased region" description="Polar residues" evidence="1">
    <location>
        <begin position="56"/>
        <end position="76"/>
    </location>
</feature>
<dbReference type="EnsemblMetazoa" id="XM_030973210">
    <property type="protein sequence ID" value="XP_030829070"/>
    <property type="gene ID" value="LOC100890966"/>
</dbReference>
<reference evidence="4" key="1">
    <citation type="submission" date="2015-02" db="EMBL/GenBank/DDBJ databases">
        <title>Genome sequencing for Strongylocentrotus purpuratus.</title>
        <authorList>
            <person name="Murali S."/>
            <person name="Liu Y."/>
            <person name="Vee V."/>
            <person name="English A."/>
            <person name="Wang M."/>
            <person name="Skinner E."/>
            <person name="Han Y."/>
            <person name="Muzny D.M."/>
            <person name="Worley K.C."/>
            <person name="Gibbs R.A."/>
        </authorList>
    </citation>
    <scope>NUCLEOTIDE SEQUENCE</scope>
</reference>
<feature type="region of interest" description="Disordered" evidence="1">
    <location>
        <begin position="848"/>
        <end position="878"/>
    </location>
</feature>
<name>A0A7M7MZT5_STRPU</name>
<evidence type="ECO:0000313" key="3">
    <source>
        <dbReference type="EnsemblMetazoa" id="XP_030829070"/>
    </source>
</evidence>
<proteinExistence type="predicted"/>
<dbReference type="RefSeq" id="XP_030829070.1">
    <property type="nucleotide sequence ID" value="XM_030973210.1"/>
</dbReference>
<evidence type="ECO:0000313" key="4">
    <source>
        <dbReference type="Proteomes" id="UP000007110"/>
    </source>
</evidence>
<dbReference type="KEGG" id="spu:100890966"/>
<feature type="region of interest" description="Disordered" evidence="1">
    <location>
        <begin position="351"/>
        <end position="519"/>
    </location>
</feature>
<feature type="compositionally biased region" description="Polar residues" evidence="1">
    <location>
        <begin position="799"/>
        <end position="810"/>
    </location>
</feature>
<reference evidence="3" key="2">
    <citation type="submission" date="2021-01" db="UniProtKB">
        <authorList>
            <consortium name="EnsemblMetazoa"/>
        </authorList>
    </citation>
    <scope>IDENTIFICATION</scope>
</reference>
<dbReference type="Proteomes" id="UP000007110">
    <property type="component" value="Unassembled WGS sequence"/>
</dbReference>
<accession>A0A7M7MZT5</accession>
<feature type="region of interest" description="Disordered" evidence="1">
    <location>
        <begin position="687"/>
        <end position="768"/>
    </location>
</feature>
<keyword evidence="4" id="KW-1185">Reference proteome</keyword>
<protein>
    <recommendedName>
        <fullName evidence="2">DUF7869 domain-containing protein</fullName>
    </recommendedName>
</protein>
<feature type="region of interest" description="Disordered" evidence="1">
    <location>
        <begin position="1"/>
        <end position="206"/>
    </location>
</feature>
<dbReference type="InterPro" id="IPR057191">
    <property type="entry name" value="DUF7869"/>
</dbReference>
<feature type="region of interest" description="Disordered" evidence="1">
    <location>
        <begin position="798"/>
        <end position="832"/>
    </location>
</feature>
<dbReference type="PANTHER" id="PTHR10773:SF19">
    <property type="match status" value="1"/>
</dbReference>
<evidence type="ECO:0000259" key="2">
    <source>
        <dbReference type="Pfam" id="PF25273"/>
    </source>
</evidence>
<feature type="domain" description="DUF7869" evidence="2">
    <location>
        <begin position="1196"/>
        <end position="1301"/>
    </location>
</feature>
<sequence length="1404" mass="151691">MDSIAASAASSTLNDDPEENVPLSRLKGDQRTLTSTSEVIEEEEDKILSSRLKGTDQLSPSPSLTVPPKTNSSTVSGDAHIEMDEYQVITTGGRAVTPGSSSKLDSADVTPGSSSKLDSADVTPGSSSKLDSADVTPGSSSKLDSGDVTPGSSSKLDSADVTPGSSSKLDSADVTPGSSSKLDSADLTPGSSSKLDSADVTPGSLSKLDSADVTIVTEVPLCNEEPMELDDDEINMDPTTDILVQWDDGSKNVVVLGDIMCNQSAPKKGSQVSMPWRKVTWHGVVLAVADSAASSTSDDEEEDNIPLSRLKGAYQLSPSPSLTVPPKTNSSTVSGDAHIEMDEFQVITTGGRAVTPGSSSKLDSADVTPGSSSKLDSADVTPGSSSKLDSADVTPGSSSKLDSGDVTPGSSSKLDSADVTPGSSSKLDSADVTPGSSSKPDFADVTPGSSSKLDSADVTPGSSSKLDSADVTPGSSSKLDSADVTPGSSSKLDSADVTPGSSSKLDSADVTPGSSSKLDSADVTIVTEVPLCNEEPMELDDDEINMDPTTDILVQWDDGSKNVVVLGDIMCNQSAPKKGSQVSMPWRKVTWHGVVLAVADSAASSTSDDEEEDNIPLSRLKGAYQLALCSTSDDQYDEEENVPLSRLKRAYQLSPCPSPTVPPRMNSTKDTDDAHINMDEFQVITTGGRAVTPGSSSKLDFADVTPGSSSKLDSADVTPGSSSKLDSADVTPGSSSKLDSGDVTPGSSSKLDSADVTPGSSSKLDSADVTIVTEVPLCNEEPMELDDDEEINVPVNDFQPESVSSRSNSTQKEKVQIPGPVHSVSHAHTGKEHPQICEKSKARKRVAQPQEWQQNIQKTKRIHGQPYHSRNGEARDARKVGEPCKDSCKLRCKDNFNPAQRKAIFDQYWQCGSFERQRDFICENVFDKQGSSGKKKNKTYLLPTNNGKQNVCHLFFLRTLSISQKTVLYTLQKRDGAFSAKDRRGRHQPSNKTSNDDVNAVRDHIRQFQVIESHYCRASTSRQYLPADLSLQKMYDMYASQTPIPISIKVYRRVFNTNFNLGFHPPKKDECKTCSCFSNSNAEEKESMAVAFNQHLKNKERARQEKKSDKEKAQTCPNSAAFTFDLQQVLSCPSAQTSVLFYKRKLSSYNLTVYSQADSEVHCYMWSEVDGNRGACEIGSCLINHLLSQPESVTDVSLFSDSCAGQNKNKYIAAALLHIVRTSSINVIDQKFLESGHTQMEVDSVHSTIEQVKRKVQVHHPDQWPMVASMARPKQPYHVKQLRFGEFFDLKKLAAEILHNTQRDVSGDKVQWTKMKHLRYEKSSPLTIKFKYDFDEEFHEVKVSASGRRMKNSQLEALYDSQLPISAAKKVDLVNLCNMNVIPSVYQSFYRDLPDGDGHRNCEE</sequence>
<dbReference type="Pfam" id="PF25273">
    <property type="entry name" value="DUF7869"/>
    <property type="match status" value="1"/>
</dbReference>
<dbReference type="PANTHER" id="PTHR10773">
    <property type="entry name" value="DNA-DIRECTED RNA POLYMERASES I, II, AND III SUBUNIT RPABC2"/>
    <property type="match status" value="1"/>
</dbReference>
<organism evidence="3 4">
    <name type="scientific">Strongylocentrotus purpuratus</name>
    <name type="common">Purple sea urchin</name>
    <dbReference type="NCBI Taxonomy" id="7668"/>
    <lineage>
        <taxon>Eukaryota</taxon>
        <taxon>Metazoa</taxon>
        <taxon>Echinodermata</taxon>
        <taxon>Eleutherozoa</taxon>
        <taxon>Echinozoa</taxon>
        <taxon>Echinoidea</taxon>
        <taxon>Euechinoidea</taxon>
        <taxon>Echinacea</taxon>
        <taxon>Camarodonta</taxon>
        <taxon>Echinidea</taxon>
        <taxon>Strongylocentrotidae</taxon>
        <taxon>Strongylocentrotus</taxon>
    </lineage>
</organism>
<feature type="compositionally biased region" description="Polar residues" evidence="1">
    <location>
        <begin position="316"/>
        <end position="334"/>
    </location>
</feature>
<dbReference type="GeneID" id="100890966"/>
<evidence type="ECO:0000256" key="1">
    <source>
        <dbReference type="SAM" id="MobiDB-lite"/>
    </source>
</evidence>
<dbReference type="InParanoid" id="A0A7M7MZT5"/>